<evidence type="ECO:0000313" key="2">
    <source>
        <dbReference type="Proteomes" id="UP001348641"/>
    </source>
</evidence>
<protein>
    <recommendedName>
        <fullName evidence="3">Helix-turn-helix domain-containing protein</fullName>
    </recommendedName>
</protein>
<gene>
    <name evidence="1" type="ORF">Q8A49_14290</name>
</gene>
<dbReference type="Proteomes" id="UP001348641">
    <property type="component" value="Unassembled WGS sequence"/>
</dbReference>
<accession>A0ABU7KQU0</accession>
<reference evidence="1 2" key="1">
    <citation type="submission" date="2023-07" db="EMBL/GenBank/DDBJ databases">
        <authorList>
            <person name="Girao M."/>
            <person name="Carvalho M.F."/>
        </authorList>
    </citation>
    <scope>NUCLEOTIDE SEQUENCE [LARGE SCALE GENOMIC DNA]</scope>
    <source>
        <strain evidence="1 2">66/93</strain>
    </source>
</reference>
<name>A0ABU7KQU0_9ACTN</name>
<evidence type="ECO:0000313" key="1">
    <source>
        <dbReference type="EMBL" id="MEE2051665.1"/>
    </source>
</evidence>
<dbReference type="EMBL" id="JAUUCC010000033">
    <property type="protein sequence ID" value="MEE2051665.1"/>
    <property type="molecule type" value="Genomic_DNA"/>
</dbReference>
<proteinExistence type="predicted"/>
<dbReference type="RefSeq" id="WP_330158727.1">
    <property type="nucleotide sequence ID" value="NZ_BAAAJA010000041.1"/>
</dbReference>
<organism evidence="1 2">
    <name type="scientific">Nocardiopsis tropica</name>
    <dbReference type="NCBI Taxonomy" id="109330"/>
    <lineage>
        <taxon>Bacteria</taxon>
        <taxon>Bacillati</taxon>
        <taxon>Actinomycetota</taxon>
        <taxon>Actinomycetes</taxon>
        <taxon>Streptosporangiales</taxon>
        <taxon>Nocardiopsidaceae</taxon>
        <taxon>Nocardiopsis</taxon>
    </lineage>
</organism>
<evidence type="ECO:0008006" key="3">
    <source>
        <dbReference type="Google" id="ProtNLM"/>
    </source>
</evidence>
<comment type="caution">
    <text evidence="1">The sequence shown here is derived from an EMBL/GenBank/DDBJ whole genome shotgun (WGS) entry which is preliminary data.</text>
</comment>
<sequence length="203" mass="22621">MINPGDTVDSKGKPIPFVFRWRSLVRVLLFETSVKAVALVAAEYADYDTGANCRPGNNALMRETSLGDRSVRNAWSVLRDAKMAERVHKGSSYKGESDVYQLHIPENWKGYPILGPNREAFTCQYCGGEFNPVGNCVIKGGRASAKFEKFLFCPAPRGANGRDADSCYRLWSERQANGGAAGLDAMPLVERFELFRKARDDDW</sequence>